<accession>A0ABP3H574</accession>
<evidence type="ECO:0000256" key="4">
    <source>
        <dbReference type="ARBA" id="ARBA00022692"/>
    </source>
</evidence>
<comment type="caution">
    <text evidence="9">The sequence shown here is derived from an EMBL/GenBank/DDBJ whole genome shotgun (WGS) entry which is preliminary data.</text>
</comment>
<dbReference type="InterPro" id="IPR005769">
    <property type="entry name" value="PhnE/PtxC"/>
</dbReference>
<evidence type="ECO:0000256" key="5">
    <source>
        <dbReference type="ARBA" id="ARBA00022989"/>
    </source>
</evidence>
<organism evidence="9 10">
    <name type="scientific">Alkalibacterium iburiense</name>
    <dbReference type="NCBI Taxonomy" id="290589"/>
    <lineage>
        <taxon>Bacteria</taxon>
        <taxon>Bacillati</taxon>
        <taxon>Bacillota</taxon>
        <taxon>Bacilli</taxon>
        <taxon>Lactobacillales</taxon>
        <taxon>Carnobacteriaceae</taxon>
        <taxon>Alkalibacterium</taxon>
    </lineage>
</organism>
<evidence type="ECO:0000256" key="6">
    <source>
        <dbReference type="ARBA" id="ARBA00023136"/>
    </source>
</evidence>
<reference evidence="10" key="1">
    <citation type="journal article" date="2019" name="Int. J. Syst. Evol. Microbiol.">
        <title>The Global Catalogue of Microorganisms (GCM) 10K type strain sequencing project: providing services to taxonomists for standard genome sequencing and annotation.</title>
        <authorList>
            <consortium name="The Broad Institute Genomics Platform"/>
            <consortium name="The Broad Institute Genome Sequencing Center for Infectious Disease"/>
            <person name="Wu L."/>
            <person name="Ma J."/>
        </authorList>
    </citation>
    <scope>NUCLEOTIDE SEQUENCE [LARGE SCALE GENOMIC DNA]</scope>
    <source>
        <strain evidence="10">JCM 12662</strain>
    </source>
</reference>
<evidence type="ECO:0000256" key="1">
    <source>
        <dbReference type="ARBA" id="ARBA00004141"/>
    </source>
</evidence>
<feature type="transmembrane region" description="Helical" evidence="7">
    <location>
        <begin position="84"/>
        <end position="105"/>
    </location>
</feature>
<dbReference type="PANTHER" id="PTHR30043:SF8">
    <property type="entry name" value="ABC TRANSPORTER, PERMEASE PROTEIN CC0363, PUTATIVE-RELATED"/>
    <property type="match status" value="1"/>
</dbReference>
<dbReference type="PANTHER" id="PTHR30043">
    <property type="entry name" value="PHOSPHONATES TRANSPORT SYSTEM PERMEASE PROTEIN"/>
    <property type="match status" value="1"/>
</dbReference>
<dbReference type="NCBIfam" id="TIGR01097">
    <property type="entry name" value="PhnE"/>
    <property type="match status" value="1"/>
</dbReference>
<keyword evidence="6 7" id="KW-0472">Membrane</keyword>
<sequence>MKKDESYISLTGQKSRETKQLIAVTVLILAFFYISAIWNQNWQVPGSRVSPLTILYRMFIVPFTSVEYFSVFMGRMGQMLETVAIAYAGGIAASIIAIPIAFLASRNIGGPLNYVGKAILNAIRAIPSIIFAILFVAALGVGPYPGVLAISINSIGMIGKLYAEVIESIDMNMVDSIRSSGGNRVQAIWYGVLPQVLPEFASFSIYRFEIDVRASTVLGLVGAGGIGVPLMIAQQQRNWEDVGIILIIIILFVTLIDKASGKIRARLV</sequence>
<evidence type="ECO:0000259" key="8">
    <source>
        <dbReference type="PROSITE" id="PS50928"/>
    </source>
</evidence>
<name>A0ABP3H574_9LACT</name>
<feature type="transmembrane region" description="Helical" evidence="7">
    <location>
        <begin position="214"/>
        <end position="233"/>
    </location>
</feature>
<protein>
    <submittedName>
        <fullName evidence="9">Phosphonate ABC transporter, permease protein PhnE</fullName>
    </submittedName>
</protein>
<evidence type="ECO:0000256" key="7">
    <source>
        <dbReference type="RuleBase" id="RU363032"/>
    </source>
</evidence>
<comment type="similarity">
    <text evidence="7">Belongs to the binding-protein-dependent transport system permease family.</text>
</comment>
<keyword evidence="3 7" id="KW-0813">Transport</keyword>
<keyword evidence="5 7" id="KW-1133">Transmembrane helix</keyword>
<feature type="domain" description="ABC transmembrane type-1" evidence="8">
    <location>
        <begin position="79"/>
        <end position="257"/>
    </location>
</feature>
<dbReference type="Gene3D" id="1.10.3720.10">
    <property type="entry name" value="MetI-like"/>
    <property type="match status" value="1"/>
</dbReference>
<dbReference type="Proteomes" id="UP001501166">
    <property type="component" value="Unassembled WGS sequence"/>
</dbReference>
<feature type="transmembrane region" description="Helical" evidence="7">
    <location>
        <begin position="239"/>
        <end position="256"/>
    </location>
</feature>
<comment type="subcellular location">
    <subcellularLocation>
        <location evidence="2">Cell envelope</location>
    </subcellularLocation>
    <subcellularLocation>
        <location evidence="7">Cell membrane</location>
        <topology evidence="7">Multi-pass membrane protein</topology>
    </subcellularLocation>
    <subcellularLocation>
        <location evidence="1">Membrane</location>
        <topology evidence="1">Multi-pass membrane protein</topology>
    </subcellularLocation>
</comment>
<dbReference type="InterPro" id="IPR000515">
    <property type="entry name" value="MetI-like"/>
</dbReference>
<gene>
    <name evidence="9" type="primary">phnE_1</name>
    <name evidence="9" type="ORF">GCM10008932_13680</name>
</gene>
<evidence type="ECO:0000313" key="10">
    <source>
        <dbReference type="Proteomes" id="UP001501166"/>
    </source>
</evidence>
<dbReference type="EMBL" id="BAAACW010000083">
    <property type="protein sequence ID" value="GAA0362345.1"/>
    <property type="molecule type" value="Genomic_DNA"/>
</dbReference>
<dbReference type="SUPFAM" id="SSF161098">
    <property type="entry name" value="MetI-like"/>
    <property type="match status" value="1"/>
</dbReference>
<dbReference type="RefSeq" id="WP_343755030.1">
    <property type="nucleotide sequence ID" value="NZ_BAAACW010000083.1"/>
</dbReference>
<evidence type="ECO:0000256" key="3">
    <source>
        <dbReference type="ARBA" id="ARBA00022448"/>
    </source>
</evidence>
<feature type="transmembrane region" description="Helical" evidence="7">
    <location>
        <begin position="54"/>
        <end position="72"/>
    </location>
</feature>
<dbReference type="Pfam" id="PF00528">
    <property type="entry name" value="BPD_transp_1"/>
    <property type="match status" value="1"/>
</dbReference>
<feature type="transmembrane region" description="Helical" evidence="7">
    <location>
        <begin position="21"/>
        <end position="42"/>
    </location>
</feature>
<keyword evidence="4 7" id="KW-0812">Transmembrane</keyword>
<evidence type="ECO:0000256" key="2">
    <source>
        <dbReference type="ARBA" id="ARBA00004196"/>
    </source>
</evidence>
<proteinExistence type="inferred from homology"/>
<keyword evidence="10" id="KW-1185">Reference proteome</keyword>
<dbReference type="PROSITE" id="PS50928">
    <property type="entry name" value="ABC_TM1"/>
    <property type="match status" value="1"/>
</dbReference>
<evidence type="ECO:0000313" key="9">
    <source>
        <dbReference type="EMBL" id="GAA0362345.1"/>
    </source>
</evidence>
<feature type="transmembrane region" description="Helical" evidence="7">
    <location>
        <begin position="125"/>
        <end position="150"/>
    </location>
</feature>
<dbReference type="InterPro" id="IPR035906">
    <property type="entry name" value="MetI-like_sf"/>
</dbReference>